<evidence type="ECO:0000313" key="2">
    <source>
        <dbReference type="Proteomes" id="UP001296921"/>
    </source>
</evidence>
<dbReference type="Proteomes" id="UP001296921">
    <property type="component" value="Unassembled WGS sequence"/>
</dbReference>
<organism evidence="1 2">
    <name type="scientific">Limnobaculum allomyrinae</name>
    <dbReference type="NCBI Taxonomy" id="2791986"/>
    <lineage>
        <taxon>Bacteria</taxon>
        <taxon>Pseudomonadati</taxon>
        <taxon>Pseudomonadota</taxon>
        <taxon>Gammaproteobacteria</taxon>
        <taxon>Enterobacterales</taxon>
        <taxon>Budviciaceae</taxon>
        <taxon>Limnobaculum</taxon>
    </lineage>
</organism>
<gene>
    <name evidence="1" type="ORF">I2494_06710</name>
</gene>
<proteinExistence type="predicted"/>
<accession>A0ABS1IPB8</accession>
<keyword evidence="2" id="KW-1185">Reference proteome</keyword>
<reference evidence="1 2" key="1">
    <citation type="submission" date="2020-11" db="EMBL/GenBank/DDBJ databases">
        <title>Insectihabitans protaetiae gen. nov. sp. nov. and Insectihabitans allomyrinae sp. nov., isolated from larvae of Protaetia brevitarsis seulensis and Allomyrina dichotoma, respectively.</title>
        <authorList>
            <person name="Lee S.D."/>
            <person name="Byeon Y.-S."/>
            <person name="Kim S.-M."/>
            <person name="Yang H.L."/>
            <person name="Kim I.S."/>
        </authorList>
    </citation>
    <scope>NUCLEOTIDE SEQUENCE [LARGE SCALE GENOMIC DNA]</scope>
    <source>
        <strain evidence="1 2">BWR-B9</strain>
    </source>
</reference>
<evidence type="ECO:0000313" key="1">
    <source>
        <dbReference type="EMBL" id="MBK5143412.1"/>
    </source>
</evidence>
<name>A0ABS1IPB8_9GAMM</name>
<comment type="caution">
    <text evidence="1">The sequence shown here is derived from an EMBL/GenBank/DDBJ whole genome shotgun (WGS) entry which is preliminary data.</text>
</comment>
<dbReference type="RefSeq" id="WP_218466313.1">
    <property type="nucleotide sequence ID" value="NZ_JADRCR010000002.1"/>
</dbReference>
<dbReference type="EMBL" id="JADRCR010000002">
    <property type="protein sequence ID" value="MBK5143412.1"/>
    <property type="molecule type" value="Genomic_DNA"/>
</dbReference>
<protein>
    <submittedName>
        <fullName evidence="1">Uncharacterized protein</fullName>
    </submittedName>
</protein>
<sequence length="282" mass="33452">MRLNFNIVIVDDDFEDFRSNKCRSINRLIEDVSQHIEKKGFTPIFFKYTNVDACLNDESIDGNKHQNRIDFYLSDNNLDGDENKNGIDLYLKLKDSIDKKVLCDFVLYTRSEIDEIIEKLSKKLNTEKDPNLFTRFTFISRPNEASDTDWHDRIKSVLDYIITQREEINHLRGLFAQITARMHNILKEKLNNDNLTFKDAIDTAYNNKFIKLSLRRKLHTQRNRRNGIIHNDEEFDPKLKEFKIKCSDTEDSSRGKPYGHSEFQKLREYLKSTENELLEQVK</sequence>